<name>A0A6M6BBT8_9BACT</name>
<feature type="chain" id="PRO_5026727709" description="histidine kinase" evidence="5">
    <location>
        <begin position="19"/>
        <end position="739"/>
    </location>
</feature>
<dbReference type="SUPFAM" id="SSF55874">
    <property type="entry name" value="ATPase domain of HSP90 chaperone/DNA topoisomerase II/histidine kinase"/>
    <property type="match status" value="1"/>
</dbReference>
<evidence type="ECO:0000256" key="3">
    <source>
        <dbReference type="ARBA" id="ARBA00022553"/>
    </source>
</evidence>
<feature type="domain" description="Histidine kinase" evidence="6">
    <location>
        <begin position="503"/>
        <end position="739"/>
    </location>
</feature>
<organism evidence="7 8">
    <name type="scientific">Hymenobacter taeanensis</name>
    <dbReference type="NCBI Taxonomy" id="2735321"/>
    <lineage>
        <taxon>Bacteria</taxon>
        <taxon>Pseudomonadati</taxon>
        <taxon>Bacteroidota</taxon>
        <taxon>Cytophagia</taxon>
        <taxon>Cytophagales</taxon>
        <taxon>Hymenobacteraceae</taxon>
        <taxon>Hymenobacter</taxon>
    </lineage>
</organism>
<feature type="transmembrane region" description="Helical" evidence="4">
    <location>
        <begin position="449"/>
        <end position="468"/>
    </location>
</feature>
<keyword evidence="8" id="KW-1185">Reference proteome</keyword>
<dbReference type="PROSITE" id="PS50109">
    <property type="entry name" value="HIS_KIN"/>
    <property type="match status" value="1"/>
</dbReference>
<sequence length="739" mass="83402">MKWILVALCVLLATSVQAQHAYWAAPYDSLRQAAQRQPSDTARLRILVHVLDVTELTEAARRQEALPILNELLQLNQRTQLLDDAPYQALRRGVALWVEGKQLDQAMEAMHRAVELFDQAKHPIPRLLIDLAPLYNQLQQSDARLTYFQQKLNEYQLHSSYQNLAACYLVLGGSYRHRADHNRAISCYLNAADLFAKFDHQLQANELVVAGSSYADWGNNQKALVYMQQAVELESRYNIKGLQRFYTLLAISRLYAMRENYSRAIEYADQALEFAKNSPANQAEYTAYALVQKSSVLLQLQQTQQVRPLLQQAQHLADSLHMSITGRPGEFMLDEMWAKYHRQEHNYAQVETHWRQAYEKATAAKYNMLRPRYLQELIRFYDERGQPEKAQRFTRTYLNLTDTLYAALGAQHVAQYEGERQEQARLVQIANLRQAQALQAVRIQQRNTLLMGAGVAIILISGLGALAYRQLQSKRRTLAQLRQAQNQLVQAEKWAFVGELSAGIAHELQNPLNFMKKFAEVSTTMVDGMHQKGQAPGTGLEQEILLGLKQNLQEISQHGMRASSIIRGMLDHSRAGTGQRMATDLNELATENLHLACESQQAQQPAFIATLSLELASGLPLVSVVPQDMGRVLLNLCTNAFQAVEQRRQTEPVAYKPTISISTRQLAGSVEIRVRDNGCGMPPEVQQKVFTPFFTTKPIGEGTGLGLSLSHDIVKAHGGTLIVDSREGEYTEFVVRLPA</sequence>
<dbReference type="PANTHER" id="PTHR43065:SF42">
    <property type="entry name" value="TWO-COMPONENT SENSOR PPRA"/>
    <property type="match status" value="1"/>
</dbReference>
<dbReference type="SMART" id="SM00388">
    <property type="entry name" value="HisKA"/>
    <property type="match status" value="1"/>
</dbReference>
<dbReference type="AlphaFoldDB" id="A0A6M6BBT8"/>
<dbReference type="InterPro" id="IPR036890">
    <property type="entry name" value="HATPase_C_sf"/>
</dbReference>
<dbReference type="SUPFAM" id="SSF47384">
    <property type="entry name" value="Homodimeric domain of signal transducing histidine kinase"/>
    <property type="match status" value="1"/>
</dbReference>
<dbReference type="InterPro" id="IPR005467">
    <property type="entry name" value="His_kinase_dom"/>
</dbReference>
<comment type="catalytic activity">
    <reaction evidence="1">
        <text>ATP + protein L-histidine = ADP + protein N-phospho-L-histidine.</text>
        <dbReference type="EC" id="2.7.13.3"/>
    </reaction>
</comment>
<dbReference type="SMART" id="SM00387">
    <property type="entry name" value="HATPase_c"/>
    <property type="match status" value="1"/>
</dbReference>
<keyword evidence="4" id="KW-0472">Membrane</keyword>
<keyword evidence="4" id="KW-1133">Transmembrane helix</keyword>
<keyword evidence="3" id="KW-0597">Phosphoprotein</keyword>
<evidence type="ECO:0000313" key="7">
    <source>
        <dbReference type="EMBL" id="QJX45442.1"/>
    </source>
</evidence>
<dbReference type="Gene3D" id="1.10.287.130">
    <property type="match status" value="1"/>
</dbReference>
<keyword evidence="4" id="KW-0812">Transmembrane</keyword>
<reference evidence="7 8" key="1">
    <citation type="submission" date="2020-05" db="EMBL/GenBank/DDBJ databases">
        <title>Complete genome sequence of Hymenobacter sp. TS19 in Coasted Sand Dune.</title>
        <authorList>
            <person name="Lee J.-H."/>
            <person name="Jung J.-H."/>
            <person name="Jeong S."/>
            <person name="Zhao L."/>
            <person name="Kim M.-K."/>
            <person name="Seo H.-S."/>
            <person name="Lim S."/>
        </authorList>
    </citation>
    <scope>NUCLEOTIDE SEQUENCE [LARGE SCALE GENOMIC DNA]</scope>
    <source>
        <strain evidence="7 8">TS19</strain>
    </source>
</reference>
<dbReference type="SMART" id="SM00028">
    <property type="entry name" value="TPR"/>
    <property type="match status" value="3"/>
</dbReference>
<dbReference type="InterPro" id="IPR011990">
    <property type="entry name" value="TPR-like_helical_dom_sf"/>
</dbReference>
<dbReference type="KEGG" id="hts:HMJ29_00225"/>
<dbReference type="Gene3D" id="3.30.565.10">
    <property type="entry name" value="Histidine kinase-like ATPase, C-terminal domain"/>
    <property type="match status" value="1"/>
</dbReference>
<dbReference type="Proteomes" id="UP000501623">
    <property type="component" value="Chromosome"/>
</dbReference>
<evidence type="ECO:0000256" key="5">
    <source>
        <dbReference type="SAM" id="SignalP"/>
    </source>
</evidence>
<dbReference type="InterPro" id="IPR036097">
    <property type="entry name" value="HisK_dim/P_sf"/>
</dbReference>
<dbReference type="InterPro" id="IPR019734">
    <property type="entry name" value="TPR_rpt"/>
</dbReference>
<evidence type="ECO:0000313" key="8">
    <source>
        <dbReference type="Proteomes" id="UP000501623"/>
    </source>
</evidence>
<dbReference type="InterPro" id="IPR003661">
    <property type="entry name" value="HisK_dim/P_dom"/>
</dbReference>
<dbReference type="GO" id="GO:0000155">
    <property type="term" value="F:phosphorelay sensor kinase activity"/>
    <property type="evidence" value="ECO:0007669"/>
    <property type="project" value="InterPro"/>
</dbReference>
<dbReference type="Gene3D" id="1.25.40.10">
    <property type="entry name" value="Tetratricopeptide repeat domain"/>
    <property type="match status" value="2"/>
</dbReference>
<accession>A0A6M6BBT8</accession>
<evidence type="ECO:0000256" key="4">
    <source>
        <dbReference type="SAM" id="Phobius"/>
    </source>
</evidence>
<evidence type="ECO:0000259" key="6">
    <source>
        <dbReference type="PROSITE" id="PS50109"/>
    </source>
</evidence>
<dbReference type="SUPFAM" id="SSF48452">
    <property type="entry name" value="TPR-like"/>
    <property type="match status" value="2"/>
</dbReference>
<evidence type="ECO:0000256" key="2">
    <source>
        <dbReference type="ARBA" id="ARBA00012438"/>
    </source>
</evidence>
<feature type="signal peptide" evidence="5">
    <location>
        <begin position="1"/>
        <end position="18"/>
    </location>
</feature>
<gene>
    <name evidence="7" type="ORF">HMJ29_00225</name>
</gene>
<protein>
    <recommendedName>
        <fullName evidence="2">histidine kinase</fullName>
        <ecNumber evidence="2">2.7.13.3</ecNumber>
    </recommendedName>
</protein>
<dbReference type="InterPro" id="IPR003594">
    <property type="entry name" value="HATPase_dom"/>
</dbReference>
<proteinExistence type="predicted"/>
<dbReference type="EMBL" id="CP053538">
    <property type="protein sequence ID" value="QJX45442.1"/>
    <property type="molecule type" value="Genomic_DNA"/>
</dbReference>
<dbReference type="InterPro" id="IPR004358">
    <property type="entry name" value="Sig_transdc_His_kin-like_C"/>
</dbReference>
<dbReference type="CDD" id="cd00082">
    <property type="entry name" value="HisKA"/>
    <property type="match status" value="1"/>
</dbReference>
<dbReference type="RefSeq" id="WP_171589589.1">
    <property type="nucleotide sequence ID" value="NZ_CP053538.1"/>
</dbReference>
<dbReference type="EC" id="2.7.13.3" evidence="2"/>
<dbReference type="Pfam" id="PF02518">
    <property type="entry name" value="HATPase_c"/>
    <property type="match status" value="1"/>
</dbReference>
<dbReference type="PRINTS" id="PR00344">
    <property type="entry name" value="BCTRLSENSOR"/>
</dbReference>
<evidence type="ECO:0000256" key="1">
    <source>
        <dbReference type="ARBA" id="ARBA00000085"/>
    </source>
</evidence>
<keyword evidence="5" id="KW-0732">Signal</keyword>
<dbReference type="PANTHER" id="PTHR43065">
    <property type="entry name" value="SENSOR HISTIDINE KINASE"/>
    <property type="match status" value="1"/>
</dbReference>